<dbReference type="OrthoDB" id="10451808at2759"/>
<gene>
    <name evidence="1" type="ORF">T05_6955</name>
</gene>
<dbReference type="InterPro" id="IPR036397">
    <property type="entry name" value="RNaseH_sf"/>
</dbReference>
<comment type="caution">
    <text evidence="1">The sequence shown here is derived from an EMBL/GenBank/DDBJ whole genome shotgun (WGS) entry which is preliminary data.</text>
</comment>
<protein>
    <recommendedName>
        <fullName evidence="3">KRAB-A domain-containing protein 2</fullName>
    </recommendedName>
</protein>
<sequence length="480" mass="55521">MDRKAVFEEKFRTLIKEKGQNAQIFPTSQRDQMITDILRIQSDGQKSVLWGNTMHRQCCLSKHWPWWRKRTFQKAQNKWANVTREACHMFATLCEECHKKRARKLPKSLVVKPPVSTNVMSRGQVDVINFQALLDVKTGRSGIKAARNLHNLFWLSAIRQRSSVTTLYQSQGAIERLNGVVQKKLAIRMQEKNAKIWSIGLKFVQWQIYVSVHKTTGQSPFKLMQTEEEVEGFLAFQEEANEKESFNRDEKTYKENESIAEKTFLHRDQAFIKAQEEAAEMKRRFTKMLKPLHIGQKATLRVPDVDRGPADPKNFLVLIMAECEGLYTVGCREGKLSFKFTAADLKVTSENLISIDEDIPFWITDNQVIEVQYWYSYQQTTPFSQKDEIHHSDPDGSNSTRECTELVIRSRRRDTGATLQFVQAMTEYGERHKVFPHPGRQQVFYQTFLVPPSSVQPGQGCRPALAFPRGLSRNIMKIPV</sequence>
<dbReference type="GO" id="GO:0003676">
    <property type="term" value="F:nucleic acid binding"/>
    <property type="evidence" value="ECO:0007669"/>
    <property type="project" value="InterPro"/>
</dbReference>
<keyword evidence="2" id="KW-1185">Reference proteome</keyword>
<reference evidence="1 2" key="1">
    <citation type="submission" date="2015-01" db="EMBL/GenBank/DDBJ databases">
        <title>Evolution of Trichinella species and genotypes.</title>
        <authorList>
            <person name="Korhonen P.K."/>
            <person name="Edoardo P."/>
            <person name="Giuseppe L.R."/>
            <person name="Gasser R.B."/>
        </authorList>
    </citation>
    <scope>NUCLEOTIDE SEQUENCE [LARGE SCALE GENOMIC DNA]</scope>
    <source>
        <strain evidence="1">ISS417</strain>
    </source>
</reference>
<dbReference type="Proteomes" id="UP000055048">
    <property type="component" value="Unassembled WGS sequence"/>
</dbReference>
<evidence type="ECO:0000313" key="2">
    <source>
        <dbReference type="Proteomes" id="UP000055048"/>
    </source>
</evidence>
<dbReference type="Gene3D" id="3.30.420.10">
    <property type="entry name" value="Ribonuclease H-like superfamily/Ribonuclease H"/>
    <property type="match status" value="1"/>
</dbReference>
<dbReference type="EMBL" id="JYDJ01000021">
    <property type="protein sequence ID" value="KRX49006.1"/>
    <property type="molecule type" value="Genomic_DNA"/>
</dbReference>
<name>A0A0V0UCA6_9BILA</name>
<dbReference type="SUPFAM" id="SSF53098">
    <property type="entry name" value="Ribonuclease H-like"/>
    <property type="match status" value="1"/>
</dbReference>
<organism evidence="1 2">
    <name type="scientific">Trichinella murrelli</name>
    <dbReference type="NCBI Taxonomy" id="144512"/>
    <lineage>
        <taxon>Eukaryota</taxon>
        <taxon>Metazoa</taxon>
        <taxon>Ecdysozoa</taxon>
        <taxon>Nematoda</taxon>
        <taxon>Enoplea</taxon>
        <taxon>Dorylaimia</taxon>
        <taxon>Trichinellida</taxon>
        <taxon>Trichinellidae</taxon>
        <taxon>Trichinella</taxon>
    </lineage>
</organism>
<dbReference type="STRING" id="144512.A0A0V0UCA6"/>
<dbReference type="AlphaFoldDB" id="A0A0V0UCA6"/>
<dbReference type="InterPro" id="IPR012337">
    <property type="entry name" value="RNaseH-like_sf"/>
</dbReference>
<evidence type="ECO:0008006" key="3">
    <source>
        <dbReference type="Google" id="ProtNLM"/>
    </source>
</evidence>
<accession>A0A0V0UCA6</accession>
<evidence type="ECO:0000313" key="1">
    <source>
        <dbReference type="EMBL" id="KRX49006.1"/>
    </source>
</evidence>
<proteinExistence type="predicted"/>